<dbReference type="InterPro" id="IPR047873">
    <property type="entry name" value="Ribosomal_uL16"/>
</dbReference>
<proteinExistence type="inferred from homology"/>
<dbReference type="AlphaFoldDB" id="I7J5H6"/>
<evidence type="ECO:0000256" key="2">
    <source>
        <dbReference type="ARBA" id="ARBA00022980"/>
    </source>
</evidence>
<protein>
    <submittedName>
        <fullName evidence="4">Large subunit ribosomal protein L10e</fullName>
    </submittedName>
</protein>
<sequence>MARRPARCYRYCKNKPYPKSRFCRGVPDPKIRIFDMGKKAADVDTFPSVVHIVSNEYEQISNEALEAARVCANKYMVKNGGKEYFHIRVRVHPFHVIRINKMLSCAGADRLQTGMRRAFGKPVGLVARVHIGQILMSIRTKEHLIPRAIEAFRRAKYKFPGRQRIFVSQNWGFTNFSKRDYLRYKAEGRLENKGVHVKWIPAKGPLTKIFPNADQISIPTES</sequence>
<reference evidence="4 5" key="3">
    <citation type="journal article" date="2016" name="Sci. Rep.">
        <title>Genome-wide diversity and gene expression profiling of Babesia microti isolates identify polymorphic genes that mediate host-pathogen interactions.</title>
        <authorList>
            <person name="Silva J.C."/>
            <person name="Cornillot E."/>
            <person name="McCracken C."/>
            <person name="Usmani-Brown S."/>
            <person name="Dwivedi A."/>
            <person name="Ifeonu O.O."/>
            <person name="Crabtree J."/>
            <person name="Gotia H.T."/>
            <person name="Virji A.Z."/>
            <person name="Reynes C."/>
            <person name="Colinge J."/>
            <person name="Kumar V."/>
            <person name="Lawres L."/>
            <person name="Pazzi J.E."/>
            <person name="Pablo J.V."/>
            <person name="Hung C."/>
            <person name="Brancato J."/>
            <person name="Kumari P."/>
            <person name="Orvis J."/>
            <person name="Tretina K."/>
            <person name="Chibucos M."/>
            <person name="Ott S."/>
            <person name="Sadzewicz L."/>
            <person name="Sengamalay N."/>
            <person name="Shetty A.C."/>
            <person name="Su Q."/>
            <person name="Tallon L."/>
            <person name="Fraser C.M."/>
            <person name="Frutos R."/>
            <person name="Molina D.M."/>
            <person name="Krause P.J."/>
            <person name="Ben Mamoun C."/>
        </authorList>
    </citation>
    <scope>NUCLEOTIDE SEQUENCE [LARGE SCALE GENOMIC DNA]</scope>
    <source>
        <strain evidence="4 5">RI</strain>
    </source>
</reference>
<dbReference type="GO" id="GO:0006412">
    <property type="term" value="P:translation"/>
    <property type="evidence" value="ECO:0007669"/>
    <property type="project" value="InterPro"/>
</dbReference>
<dbReference type="Proteomes" id="UP000002899">
    <property type="component" value="Chromosome I"/>
</dbReference>
<evidence type="ECO:0000256" key="3">
    <source>
        <dbReference type="ARBA" id="ARBA00023274"/>
    </source>
</evidence>
<reference evidence="4 5" key="2">
    <citation type="journal article" date="2013" name="PLoS ONE">
        <title>Whole genome mapping and re-organization of the nuclear and mitochondrial genomes of Babesia microti isolates.</title>
        <authorList>
            <person name="Cornillot E."/>
            <person name="Dassouli A."/>
            <person name="Garg A."/>
            <person name="Pachikara N."/>
            <person name="Randazzo S."/>
            <person name="Depoix D."/>
            <person name="Carcy B."/>
            <person name="Delbecq S."/>
            <person name="Frutos R."/>
            <person name="Silva J.C."/>
            <person name="Sutton R."/>
            <person name="Krause P.J."/>
            <person name="Mamoun C.B."/>
        </authorList>
    </citation>
    <scope>NUCLEOTIDE SEQUENCE [LARGE SCALE GENOMIC DNA]</scope>
    <source>
        <strain evidence="4 5">RI</strain>
    </source>
</reference>
<dbReference type="PANTHER" id="PTHR11726">
    <property type="entry name" value="60S RIBOSOMAL PROTEIN L10"/>
    <property type="match status" value="1"/>
</dbReference>
<evidence type="ECO:0000313" key="5">
    <source>
        <dbReference type="Proteomes" id="UP000002899"/>
    </source>
</evidence>
<dbReference type="NCBIfam" id="TIGR00279">
    <property type="entry name" value="uL16_euk_arch"/>
    <property type="match status" value="1"/>
</dbReference>
<dbReference type="CDD" id="cd01433">
    <property type="entry name" value="Ribosomal_L16_L10e"/>
    <property type="match status" value="1"/>
</dbReference>
<dbReference type="GO" id="GO:0005840">
    <property type="term" value="C:ribosome"/>
    <property type="evidence" value="ECO:0007669"/>
    <property type="project" value="UniProtKB-KW"/>
</dbReference>
<gene>
    <name evidence="4" type="ORF">BMR1_01G02145</name>
</gene>
<dbReference type="Gene3D" id="3.90.1170.10">
    <property type="entry name" value="Ribosomal protein L10e/L16"/>
    <property type="match status" value="1"/>
</dbReference>
<dbReference type="VEuPathDB" id="PiroplasmaDB:BMR1_01G02145"/>
<keyword evidence="3" id="KW-0687">Ribonucleoprotein</keyword>
<dbReference type="PROSITE" id="PS01257">
    <property type="entry name" value="RIBOSOMAL_L10E"/>
    <property type="match status" value="1"/>
</dbReference>
<accession>I7J5H6</accession>
<dbReference type="OrthoDB" id="10258869at2759"/>
<dbReference type="EMBL" id="FO082871">
    <property type="protein sequence ID" value="CCF72887.1"/>
    <property type="molecule type" value="Genomic_DNA"/>
</dbReference>
<dbReference type="FunFam" id="3.90.1170.10:FF:000002">
    <property type="entry name" value="60S ribosomal protein L10"/>
    <property type="match status" value="1"/>
</dbReference>
<dbReference type="SUPFAM" id="SSF54686">
    <property type="entry name" value="Ribosomal protein L16p/L10e"/>
    <property type="match status" value="1"/>
</dbReference>
<name>I7J5H6_BABMR</name>
<evidence type="ECO:0000256" key="1">
    <source>
        <dbReference type="ARBA" id="ARBA00008931"/>
    </source>
</evidence>
<dbReference type="OMA" id="HHVIREN"/>
<dbReference type="GeneID" id="24423501"/>
<reference evidence="4 5" key="1">
    <citation type="journal article" date="2012" name="Nucleic Acids Res.">
        <title>Sequencing of the smallest Apicomplexan genome from the human pathogen Babesia microti.</title>
        <authorList>
            <person name="Cornillot E."/>
            <person name="Hadj-Kaddour K."/>
            <person name="Dassouli A."/>
            <person name="Noel B."/>
            <person name="Ranwez V."/>
            <person name="Vacherie B."/>
            <person name="Augagneur Y."/>
            <person name="Bres V."/>
            <person name="Duclos A."/>
            <person name="Randazzo S."/>
            <person name="Carcy B."/>
            <person name="Debierre-Grockiego F."/>
            <person name="Delbecq S."/>
            <person name="Moubri-Menage K."/>
            <person name="Shams-Eldin H."/>
            <person name="Usmani-Brown S."/>
            <person name="Bringaud F."/>
            <person name="Wincker P."/>
            <person name="Vivares C.P."/>
            <person name="Schwarz R.T."/>
            <person name="Schetters T.P."/>
            <person name="Krause P.J."/>
            <person name="Gorenflot A."/>
            <person name="Berry V."/>
            <person name="Barbe V."/>
            <person name="Ben Mamoun C."/>
        </authorList>
    </citation>
    <scope>NUCLEOTIDE SEQUENCE [LARGE SCALE GENOMIC DNA]</scope>
    <source>
        <strain evidence="4 5">RI</strain>
    </source>
</reference>
<dbReference type="GO" id="GO:1990904">
    <property type="term" value="C:ribonucleoprotein complex"/>
    <property type="evidence" value="ECO:0007669"/>
    <property type="project" value="UniProtKB-KW"/>
</dbReference>
<keyword evidence="2 4" id="KW-0689">Ribosomal protein</keyword>
<evidence type="ECO:0000313" key="4">
    <source>
        <dbReference type="EMBL" id="CCF72887.1"/>
    </source>
</evidence>
<dbReference type="PIRSF" id="PIRSF005590">
    <property type="entry name" value="Ribosomal_L10"/>
    <property type="match status" value="1"/>
</dbReference>
<dbReference type="NCBIfam" id="NF003239">
    <property type="entry name" value="PRK04199.1-4"/>
    <property type="match status" value="1"/>
</dbReference>
<dbReference type="InterPro" id="IPR036920">
    <property type="entry name" value="Ribosomal_uL16_sf"/>
</dbReference>
<dbReference type="InterPro" id="IPR001197">
    <property type="entry name" value="Ribosomal_uL16_euk_arch"/>
</dbReference>
<keyword evidence="5" id="KW-1185">Reference proteome</keyword>
<dbReference type="RefSeq" id="XP_012647496.1">
    <property type="nucleotide sequence ID" value="XM_012792042.1"/>
</dbReference>
<dbReference type="FunFam" id="3.30.60.300:FF:000003">
    <property type="entry name" value="60S ribosomal protein L10, putative"/>
    <property type="match status" value="1"/>
</dbReference>
<organism evidence="4 5">
    <name type="scientific">Babesia microti (strain RI)</name>
    <dbReference type="NCBI Taxonomy" id="1133968"/>
    <lineage>
        <taxon>Eukaryota</taxon>
        <taxon>Sar</taxon>
        <taxon>Alveolata</taxon>
        <taxon>Apicomplexa</taxon>
        <taxon>Aconoidasida</taxon>
        <taxon>Piroplasmida</taxon>
        <taxon>Babesiidae</taxon>
        <taxon>Babesia</taxon>
    </lineage>
</organism>
<dbReference type="InterPro" id="IPR016180">
    <property type="entry name" value="Ribosomal_uL16_dom"/>
</dbReference>
<comment type="similarity">
    <text evidence="1">Belongs to the universal ribosomal protein uL16 family.</text>
</comment>
<dbReference type="Pfam" id="PF00252">
    <property type="entry name" value="Ribosomal_L16"/>
    <property type="match status" value="1"/>
</dbReference>
<dbReference type="InterPro" id="IPR018255">
    <property type="entry name" value="Ribosomal_uL16_CS_euk_arc"/>
</dbReference>
<dbReference type="KEGG" id="bmic:BMR1_01G02145"/>
<dbReference type="GO" id="GO:0003735">
    <property type="term" value="F:structural constituent of ribosome"/>
    <property type="evidence" value="ECO:0007669"/>
    <property type="project" value="InterPro"/>
</dbReference>